<accession>A0A5J4US93</accession>
<organism evidence="1 2">
    <name type="scientific">Streblomastix strix</name>
    <dbReference type="NCBI Taxonomy" id="222440"/>
    <lineage>
        <taxon>Eukaryota</taxon>
        <taxon>Metamonada</taxon>
        <taxon>Preaxostyla</taxon>
        <taxon>Oxymonadida</taxon>
        <taxon>Streblomastigidae</taxon>
        <taxon>Streblomastix</taxon>
    </lineage>
</organism>
<dbReference type="InterPro" id="IPR043136">
    <property type="entry name" value="B30.2/SPRY_sf"/>
</dbReference>
<reference evidence="1 2" key="1">
    <citation type="submission" date="2019-03" db="EMBL/GenBank/DDBJ databases">
        <title>Single cell metagenomics reveals metabolic interactions within the superorganism composed of flagellate Streblomastix strix and complex community of Bacteroidetes bacteria on its surface.</title>
        <authorList>
            <person name="Treitli S.C."/>
            <person name="Kolisko M."/>
            <person name="Husnik F."/>
            <person name="Keeling P."/>
            <person name="Hampl V."/>
        </authorList>
    </citation>
    <scope>NUCLEOTIDE SEQUENCE [LARGE SCALE GENOMIC DNA]</scope>
    <source>
        <strain evidence="1">ST1C</strain>
    </source>
</reference>
<dbReference type="SUPFAM" id="SSF49899">
    <property type="entry name" value="Concanavalin A-like lectins/glucanases"/>
    <property type="match status" value="1"/>
</dbReference>
<dbReference type="Gene3D" id="2.60.120.920">
    <property type="match status" value="1"/>
</dbReference>
<gene>
    <name evidence="1" type="ORF">EZS28_031204</name>
</gene>
<evidence type="ECO:0000313" key="1">
    <source>
        <dbReference type="EMBL" id="KAA6373269.1"/>
    </source>
</evidence>
<name>A0A5J4US93_9EUKA</name>
<evidence type="ECO:0008006" key="3">
    <source>
        <dbReference type="Google" id="ProtNLM"/>
    </source>
</evidence>
<evidence type="ECO:0000313" key="2">
    <source>
        <dbReference type="Proteomes" id="UP000324800"/>
    </source>
</evidence>
<dbReference type="EMBL" id="SNRW01012890">
    <property type="protein sequence ID" value="KAA6373269.1"/>
    <property type="molecule type" value="Genomic_DNA"/>
</dbReference>
<proteinExistence type="predicted"/>
<dbReference type="Proteomes" id="UP000324800">
    <property type="component" value="Unassembled WGS sequence"/>
</dbReference>
<comment type="caution">
    <text evidence="1">The sequence shown here is derived from an EMBL/GenBank/DDBJ whole genome shotgun (WGS) entry which is preliminary data.</text>
</comment>
<sequence length="168" mass="19027">MKKISKKNNKEVIIPLAQVLENGIWSLEVVFNNIMEGFAGIGIVRNSYTITDKCESWKNPFNKNAIFTDDGYNERGKVTHNGKGTAGNKGFTDSQIVRLEMNFNNGTLTFFYEGVQQPVYVTGINEKVKFYITINRSCNTCTIRTLKKLSVPTAQYKQNGIPVQWCQI</sequence>
<dbReference type="InterPro" id="IPR013320">
    <property type="entry name" value="ConA-like_dom_sf"/>
</dbReference>
<protein>
    <recommendedName>
        <fullName evidence="3">B30.2/SPRY domain-containing protein</fullName>
    </recommendedName>
</protein>
<dbReference type="AlphaFoldDB" id="A0A5J4US93"/>